<comment type="caution">
    <text evidence="7">The sequence shown here is derived from an EMBL/GenBank/DDBJ whole genome shotgun (WGS) entry which is preliminary data.</text>
</comment>
<keyword evidence="5" id="KW-0560">Oxidoreductase</keyword>
<dbReference type="AlphaFoldDB" id="C0CL25"/>
<dbReference type="PANTHER" id="PTHR43673">
    <property type="entry name" value="NAD(P)H NITROREDUCTASE YDGI-RELATED"/>
    <property type="match status" value="1"/>
</dbReference>
<protein>
    <recommendedName>
        <fullName evidence="6">Nitroreductase domain-containing protein</fullName>
    </recommendedName>
</protein>
<evidence type="ECO:0000256" key="1">
    <source>
        <dbReference type="ARBA" id="ARBA00001917"/>
    </source>
</evidence>
<sequence>MTFLNLAKKRYSVRHYTSQKVEIEKLEQILAAAQAAPTACNKQPVHMLIIQEENGLQKLSKAANIFCAPLAILICADSSKAWTRPHDGKKTTDIDASILTDHMMLEAADLGLGSVWICNFKPDVVREEFCLPDNLEPINLLAIGYTDETPQSPDRHAKMRKPISEMISYETM</sequence>
<dbReference type="CDD" id="cd20609">
    <property type="entry name" value="nitroreductase"/>
    <property type="match status" value="1"/>
</dbReference>
<dbReference type="eggNOG" id="COG0778">
    <property type="taxonomic scope" value="Bacteria"/>
</dbReference>
<keyword evidence="3" id="KW-0285">Flavoprotein</keyword>
<name>C0CL25_BLAHS</name>
<dbReference type="GO" id="GO:0016491">
    <property type="term" value="F:oxidoreductase activity"/>
    <property type="evidence" value="ECO:0007669"/>
    <property type="project" value="UniProtKB-KW"/>
</dbReference>
<evidence type="ECO:0000313" key="7">
    <source>
        <dbReference type="EMBL" id="EEG49513.1"/>
    </source>
</evidence>
<evidence type="ECO:0000256" key="3">
    <source>
        <dbReference type="ARBA" id="ARBA00022630"/>
    </source>
</evidence>
<evidence type="ECO:0000256" key="4">
    <source>
        <dbReference type="ARBA" id="ARBA00022643"/>
    </source>
</evidence>
<comment type="cofactor">
    <cofactor evidence="1">
        <name>FMN</name>
        <dbReference type="ChEBI" id="CHEBI:58210"/>
    </cofactor>
</comment>
<organism evidence="7 8">
    <name type="scientific">Blautia hydrogenotrophica (strain DSM 10507 / JCM 14656 / S5a33)</name>
    <name type="common">Ruminococcus hydrogenotrophicus</name>
    <dbReference type="NCBI Taxonomy" id="476272"/>
    <lineage>
        <taxon>Bacteria</taxon>
        <taxon>Bacillati</taxon>
        <taxon>Bacillota</taxon>
        <taxon>Clostridia</taxon>
        <taxon>Lachnospirales</taxon>
        <taxon>Lachnospiraceae</taxon>
        <taxon>Blautia</taxon>
    </lineage>
</organism>
<dbReference type="EMBL" id="ACBZ01000076">
    <property type="protein sequence ID" value="EEG49513.1"/>
    <property type="molecule type" value="Genomic_DNA"/>
</dbReference>
<dbReference type="PANTHER" id="PTHR43673:SF2">
    <property type="entry name" value="NITROREDUCTASE"/>
    <property type="match status" value="1"/>
</dbReference>
<keyword evidence="4" id="KW-0288">FMN</keyword>
<feature type="domain" description="Nitroreductase" evidence="6">
    <location>
        <begin position="8"/>
        <end position="63"/>
    </location>
</feature>
<reference evidence="7 8" key="1">
    <citation type="submission" date="2009-01" db="EMBL/GenBank/DDBJ databases">
        <authorList>
            <person name="Fulton L."/>
            <person name="Clifton S."/>
            <person name="Fulton B."/>
            <person name="Xu J."/>
            <person name="Minx P."/>
            <person name="Pepin K.H."/>
            <person name="Johnson M."/>
            <person name="Bhonagiri V."/>
            <person name="Nash W.E."/>
            <person name="Mardis E.R."/>
            <person name="Wilson R.K."/>
        </authorList>
    </citation>
    <scope>NUCLEOTIDE SEQUENCE [LARGE SCALE GENOMIC DNA]</scope>
    <source>
        <strain evidence="8">DSM 10507 / JCM 14656 / S5a33</strain>
    </source>
</reference>
<proteinExistence type="inferred from homology"/>
<comment type="similarity">
    <text evidence="2">Belongs to the nitroreductase family.</text>
</comment>
<dbReference type="PATRIC" id="fig|476272.21.peg.2895"/>
<reference evidence="7 8" key="2">
    <citation type="submission" date="2009-02" db="EMBL/GenBank/DDBJ databases">
        <title>Draft genome sequence of Blautia hydrogenotrophica DSM 10507 (Ruminococcus hydrogenotrophicus DSM 10507).</title>
        <authorList>
            <person name="Sudarsanam P."/>
            <person name="Ley R."/>
            <person name="Guruge J."/>
            <person name="Turnbaugh P.J."/>
            <person name="Mahowald M."/>
            <person name="Liep D."/>
            <person name="Gordon J."/>
        </authorList>
    </citation>
    <scope>NUCLEOTIDE SEQUENCE [LARGE SCALE GENOMIC DNA]</scope>
    <source>
        <strain evidence="8">DSM 10507 / JCM 14656 / S5a33</strain>
    </source>
</reference>
<accession>C0CL25</accession>
<dbReference type="Gene3D" id="3.40.109.10">
    <property type="entry name" value="NADH Oxidase"/>
    <property type="match status" value="1"/>
</dbReference>
<dbReference type="SUPFAM" id="SSF55469">
    <property type="entry name" value="FMN-dependent nitroreductase-like"/>
    <property type="match status" value="1"/>
</dbReference>
<dbReference type="InterPro" id="IPR029479">
    <property type="entry name" value="Nitroreductase"/>
</dbReference>
<dbReference type="HOGENOM" id="CLU_070764_7_1_9"/>
<evidence type="ECO:0000256" key="2">
    <source>
        <dbReference type="ARBA" id="ARBA00007118"/>
    </source>
</evidence>
<dbReference type="Pfam" id="PF00881">
    <property type="entry name" value="Nitroreductase"/>
    <property type="match status" value="1"/>
</dbReference>
<evidence type="ECO:0000259" key="6">
    <source>
        <dbReference type="Pfam" id="PF00881"/>
    </source>
</evidence>
<evidence type="ECO:0000313" key="8">
    <source>
        <dbReference type="Proteomes" id="UP000003100"/>
    </source>
</evidence>
<gene>
    <name evidence="7" type="ORF">RUMHYD_01546</name>
</gene>
<keyword evidence="8" id="KW-1185">Reference proteome</keyword>
<dbReference type="GeneID" id="86820199"/>
<dbReference type="Proteomes" id="UP000003100">
    <property type="component" value="Unassembled WGS sequence"/>
</dbReference>
<dbReference type="RefSeq" id="WP_005947760.1">
    <property type="nucleotide sequence ID" value="NZ_CP136423.1"/>
</dbReference>
<evidence type="ECO:0000256" key="5">
    <source>
        <dbReference type="ARBA" id="ARBA00023002"/>
    </source>
</evidence>
<dbReference type="InterPro" id="IPR000415">
    <property type="entry name" value="Nitroreductase-like"/>
</dbReference>